<dbReference type="GO" id="GO:0005829">
    <property type="term" value="C:cytosol"/>
    <property type="evidence" value="ECO:0007669"/>
    <property type="project" value="TreeGrafter"/>
</dbReference>
<dbReference type="SUPFAM" id="SSF52540">
    <property type="entry name" value="P-loop containing nucleoside triphosphate hydrolases"/>
    <property type="match status" value="1"/>
</dbReference>
<dbReference type="GO" id="GO:0051782">
    <property type="term" value="P:negative regulation of cell division"/>
    <property type="evidence" value="ECO:0007669"/>
    <property type="project" value="TreeGrafter"/>
</dbReference>
<dbReference type="KEGG" id="dmp:FAK_07390"/>
<dbReference type="Pfam" id="PF13614">
    <property type="entry name" value="AAA_31"/>
    <property type="match status" value="1"/>
</dbReference>
<reference evidence="4" key="1">
    <citation type="journal article" date="2023" name="Arch. Microbiol.">
        <title>Desulfoferula mesophilus gen. nov. sp. nov., a mesophilic sulfate-reducing bacterium isolated from a brackish lake sediment.</title>
        <authorList>
            <person name="Watanabe T."/>
            <person name="Yabe T."/>
            <person name="Tsuji J.M."/>
            <person name="Fukui M."/>
        </authorList>
    </citation>
    <scope>NUCLEOTIDE SEQUENCE [LARGE SCALE GENOMIC DNA]</scope>
    <source>
        <strain evidence="4">12FAK</strain>
    </source>
</reference>
<sequence length="398" mass="44313">MQPDALTVVSYFHTPKGKVAMSRFVVGSPLADLLGTAESTDELARMIMINKPDVIFVEFDSEDNELLKILENSKADGKSHLVTFSEHAEPSDLRLAMRLGAVEFLTSDLHSSDFNETLNFIMREATIAAEKQGKLLMVTGVKENVGATTFALNLAWMLSQNYHNRVCLFDMDLAFGDLSVLLDKASKRPIMEIVENYKSLDAAFLKNVVTEISKDLFLLPSPANQIYADEVSLAHIEQVMFLLLNSYDIVIVDMPPRLEEIALATWDYAYRVLLLMDPTVTVLSRAQRYLEMVGRLDPNGTKIVPIINRYGSKGGLGQKVVSKILGDRKAVILPNDSKTMIKVANAGLAVVNEYPKSRWCKDLRIFVEDSLRSFTEADSEKRKRGGLLGAKKDDGGEE</sequence>
<dbReference type="GO" id="GO:0016887">
    <property type="term" value="F:ATP hydrolysis activity"/>
    <property type="evidence" value="ECO:0007669"/>
    <property type="project" value="TreeGrafter"/>
</dbReference>
<feature type="region of interest" description="Disordered" evidence="1">
    <location>
        <begin position="379"/>
        <end position="398"/>
    </location>
</feature>
<dbReference type="AlphaFoldDB" id="A0AAU9E983"/>
<dbReference type="InterPro" id="IPR050625">
    <property type="entry name" value="ParA/MinD_ATPase"/>
</dbReference>
<dbReference type="Gene3D" id="3.40.50.300">
    <property type="entry name" value="P-loop containing nucleotide triphosphate hydrolases"/>
    <property type="match status" value="1"/>
</dbReference>
<accession>A0AAU9E983</accession>
<evidence type="ECO:0000256" key="1">
    <source>
        <dbReference type="SAM" id="MobiDB-lite"/>
    </source>
</evidence>
<dbReference type="GO" id="GO:0005524">
    <property type="term" value="F:ATP binding"/>
    <property type="evidence" value="ECO:0007669"/>
    <property type="project" value="TreeGrafter"/>
</dbReference>
<dbReference type="EMBL" id="AP028679">
    <property type="protein sequence ID" value="BEQ13673.1"/>
    <property type="molecule type" value="Genomic_DNA"/>
</dbReference>
<dbReference type="SUPFAM" id="SSF52172">
    <property type="entry name" value="CheY-like"/>
    <property type="match status" value="1"/>
</dbReference>
<protein>
    <recommendedName>
        <fullName evidence="2">AAA domain-containing protein</fullName>
    </recommendedName>
</protein>
<organism evidence="3 4">
    <name type="scientific">Desulfoferula mesophila</name>
    <dbReference type="NCBI Taxonomy" id="3058419"/>
    <lineage>
        <taxon>Bacteria</taxon>
        <taxon>Pseudomonadati</taxon>
        <taxon>Thermodesulfobacteriota</taxon>
        <taxon>Desulfarculia</taxon>
        <taxon>Desulfarculales</taxon>
        <taxon>Desulfarculaceae</taxon>
        <taxon>Desulfoferula</taxon>
    </lineage>
</organism>
<feature type="domain" description="AAA" evidence="2">
    <location>
        <begin position="136"/>
        <end position="289"/>
    </location>
</feature>
<dbReference type="RefSeq" id="WP_338605424.1">
    <property type="nucleotide sequence ID" value="NZ_AP028679.1"/>
</dbReference>
<dbReference type="GO" id="GO:0009898">
    <property type="term" value="C:cytoplasmic side of plasma membrane"/>
    <property type="evidence" value="ECO:0007669"/>
    <property type="project" value="TreeGrafter"/>
</dbReference>
<dbReference type="InterPro" id="IPR027417">
    <property type="entry name" value="P-loop_NTPase"/>
</dbReference>
<dbReference type="InterPro" id="IPR025669">
    <property type="entry name" value="AAA_dom"/>
</dbReference>
<dbReference type="Gene3D" id="3.40.50.2300">
    <property type="match status" value="1"/>
</dbReference>
<evidence type="ECO:0000313" key="4">
    <source>
        <dbReference type="Proteomes" id="UP001366166"/>
    </source>
</evidence>
<keyword evidence="4" id="KW-1185">Reference proteome</keyword>
<name>A0AAU9E983_9BACT</name>
<evidence type="ECO:0000313" key="3">
    <source>
        <dbReference type="EMBL" id="BEQ13673.1"/>
    </source>
</evidence>
<gene>
    <name evidence="3" type="ORF">FAK_07390</name>
</gene>
<proteinExistence type="predicted"/>
<dbReference type="PANTHER" id="PTHR43384">
    <property type="entry name" value="SEPTUM SITE-DETERMINING PROTEIN MIND HOMOLOG, CHLOROPLASTIC-RELATED"/>
    <property type="match status" value="1"/>
</dbReference>
<dbReference type="InterPro" id="IPR011006">
    <property type="entry name" value="CheY-like_superfamily"/>
</dbReference>
<dbReference type="PANTHER" id="PTHR43384:SF13">
    <property type="entry name" value="SLR0110 PROTEIN"/>
    <property type="match status" value="1"/>
</dbReference>
<dbReference type="Proteomes" id="UP001366166">
    <property type="component" value="Chromosome"/>
</dbReference>
<evidence type="ECO:0000259" key="2">
    <source>
        <dbReference type="Pfam" id="PF13614"/>
    </source>
</evidence>